<accession>A0A1M6Q4T7</accession>
<dbReference type="STRING" id="228958.SAMN04488007_2177"/>
<gene>
    <name evidence="2" type="ORF">SAMN04488007_2177</name>
</gene>
<keyword evidence="3" id="KW-1185">Reference proteome</keyword>
<evidence type="ECO:0008006" key="4">
    <source>
        <dbReference type="Google" id="ProtNLM"/>
    </source>
</evidence>
<dbReference type="Proteomes" id="UP000184314">
    <property type="component" value="Unassembled WGS sequence"/>
</dbReference>
<sequence>MNMDFIKRLGFFLVGLSIGIVFLTFFLKKKSQETGVYFCYLPDCRTLKDIRSKSMYYSNEATQKLKEFELDSIGVKYILTEGDVDFSKSDTKSVPCKTYIVESEYKERDYIFTVKNCKEKASIEKVERQ</sequence>
<evidence type="ECO:0000313" key="3">
    <source>
        <dbReference type="Proteomes" id="UP000184314"/>
    </source>
</evidence>
<keyword evidence="1" id="KW-1133">Transmembrane helix</keyword>
<feature type="transmembrane region" description="Helical" evidence="1">
    <location>
        <begin position="6"/>
        <end position="27"/>
    </location>
</feature>
<name>A0A1M6Q4T7_9FLAO</name>
<protein>
    <recommendedName>
        <fullName evidence="4">DUF4258 domain-containing protein</fullName>
    </recommendedName>
</protein>
<evidence type="ECO:0000256" key="1">
    <source>
        <dbReference type="SAM" id="Phobius"/>
    </source>
</evidence>
<reference evidence="3" key="1">
    <citation type="submission" date="2016-11" db="EMBL/GenBank/DDBJ databases">
        <authorList>
            <person name="Varghese N."/>
            <person name="Submissions S."/>
        </authorList>
    </citation>
    <scope>NUCLEOTIDE SEQUENCE [LARGE SCALE GENOMIC DNA]</scope>
    <source>
        <strain evidence="3">DSM 16478</strain>
    </source>
</reference>
<keyword evidence="1" id="KW-0472">Membrane</keyword>
<dbReference type="RefSeq" id="WP_317614954.1">
    <property type="nucleotide sequence ID" value="NZ_FQZX01000002.1"/>
</dbReference>
<organism evidence="2 3">
    <name type="scientific">Maribacter aquivivus</name>
    <dbReference type="NCBI Taxonomy" id="228958"/>
    <lineage>
        <taxon>Bacteria</taxon>
        <taxon>Pseudomonadati</taxon>
        <taxon>Bacteroidota</taxon>
        <taxon>Flavobacteriia</taxon>
        <taxon>Flavobacteriales</taxon>
        <taxon>Flavobacteriaceae</taxon>
        <taxon>Maribacter</taxon>
    </lineage>
</organism>
<dbReference type="EMBL" id="FQZX01000002">
    <property type="protein sequence ID" value="SHK15133.1"/>
    <property type="molecule type" value="Genomic_DNA"/>
</dbReference>
<evidence type="ECO:0000313" key="2">
    <source>
        <dbReference type="EMBL" id="SHK15133.1"/>
    </source>
</evidence>
<proteinExistence type="predicted"/>
<keyword evidence="1" id="KW-0812">Transmembrane</keyword>
<dbReference type="AlphaFoldDB" id="A0A1M6Q4T7"/>